<gene>
    <name evidence="2" type="ORF">KAK06_23305</name>
</gene>
<dbReference type="AlphaFoldDB" id="A0A940YZA2"/>
<sequence>MRQWITGWAGCAALALAGSASATSYQLMDFGNQGSGLAIANGLNAAGDGVATASPGGPLTVYQGFRTGTGGARALQPLLPGEYTRALGLNDRGWAVGDTRHADGWARAVLWKKNKPLDLGKWHGMWNSVALAINRQGDVVGYSDHGARYSYGIVWSGGTMRQVGPGQTTANGINDAGEVIGNQRPYPSNGTLNCWRQPAGGSASYLPKLAGNLCSVAAINQAGDIAGGSMAPDGRWHAVLYRAGLPIDLGSLGGAMTVAAGLNDQGGIVGYGLLPDGSSRALLFAVGTDPVDLNTLLDPVSGAGYELLQAIRINNNGQIAATARKDGTTRAVLLTPLP</sequence>
<name>A0A940YZA2_9BURK</name>
<evidence type="ECO:0000256" key="1">
    <source>
        <dbReference type="SAM" id="SignalP"/>
    </source>
</evidence>
<comment type="caution">
    <text evidence="2">The sequence shown here is derived from an EMBL/GenBank/DDBJ whole genome shotgun (WGS) entry which is preliminary data.</text>
</comment>
<accession>A0A940YZA2</accession>
<keyword evidence="1" id="KW-0732">Signal</keyword>
<protein>
    <recommendedName>
        <fullName evidence="4">HAF repeat-containing protein</fullName>
    </recommendedName>
</protein>
<proteinExistence type="predicted"/>
<evidence type="ECO:0008006" key="4">
    <source>
        <dbReference type="Google" id="ProtNLM"/>
    </source>
</evidence>
<dbReference type="Proteomes" id="UP000678374">
    <property type="component" value="Unassembled WGS sequence"/>
</dbReference>
<organism evidence="2 3">
    <name type="scientific">Ideonella aquatica</name>
    <dbReference type="NCBI Taxonomy" id="2824119"/>
    <lineage>
        <taxon>Bacteria</taxon>
        <taxon>Pseudomonadati</taxon>
        <taxon>Pseudomonadota</taxon>
        <taxon>Betaproteobacteria</taxon>
        <taxon>Burkholderiales</taxon>
        <taxon>Sphaerotilaceae</taxon>
        <taxon>Ideonella</taxon>
    </lineage>
</organism>
<feature type="signal peptide" evidence="1">
    <location>
        <begin position="1"/>
        <end position="22"/>
    </location>
</feature>
<dbReference type="RefSeq" id="WP_210804567.1">
    <property type="nucleotide sequence ID" value="NZ_JAGQDE010000043.1"/>
</dbReference>
<keyword evidence="3" id="KW-1185">Reference proteome</keyword>
<reference evidence="2" key="1">
    <citation type="submission" date="2021-04" db="EMBL/GenBank/DDBJ databases">
        <title>The genome sequence of Ideonella sp. 4Y11.</title>
        <authorList>
            <person name="Liu Y."/>
        </authorList>
    </citation>
    <scope>NUCLEOTIDE SEQUENCE</scope>
    <source>
        <strain evidence="2">4Y11</strain>
    </source>
</reference>
<feature type="chain" id="PRO_5037621916" description="HAF repeat-containing protein" evidence="1">
    <location>
        <begin position="23"/>
        <end position="338"/>
    </location>
</feature>
<dbReference type="EMBL" id="JAGQDE010000043">
    <property type="protein sequence ID" value="MBQ0961885.1"/>
    <property type="molecule type" value="Genomic_DNA"/>
</dbReference>
<evidence type="ECO:0000313" key="3">
    <source>
        <dbReference type="Proteomes" id="UP000678374"/>
    </source>
</evidence>
<evidence type="ECO:0000313" key="2">
    <source>
        <dbReference type="EMBL" id="MBQ0961885.1"/>
    </source>
</evidence>